<feature type="compositionally biased region" description="Basic residues" evidence="1">
    <location>
        <begin position="71"/>
        <end position="81"/>
    </location>
</feature>
<organism evidence="2 3">
    <name type="scientific">Colletotrichum lupini</name>
    <dbReference type="NCBI Taxonomy" id="145971"/>
    <lineage>
        <taxon>Eukaryota</taxon>
        <taxon>Fungi</taxon>
        <taxon>Dikarya</taxon>
        <taxon>Ascomycota</taxon>
        <taxon>Pezizomycotina</taxon>
        <taxon>Sordariomycetes</taxon>
        <taxon>Hypocreomycetidae</taxon>
        <taxon>Glomerellales</taxon>
        <taxon>Glomerellaceae</taxon>
        <taxon>Colletotrichum</taxon>
        <taxon>Colletotrichum acutatum species complex</taxon>
    </lineage>
</organism>
<name>A0A9Q8SS21_9PEZI</name>
<proteinExistence type="predicted"/>
<dbReference type="EMBL" id="CP019476">
    <property type="protein sequence ID" value="UQC82380.1"/>
    <property type="molecule type" value="Genomic_DNA"/>
</dbReference>
<evidence type="ECO:0000313" key="3">
    <source>
        <dbReference type="Proteomes" id="UP000830671"/>
    </source>
</evidence>
<dbReference type="Proteomes" id="UP000830671">
    <property type="component" value="Chromosome 4"/>
</dbReference>
<feature type="region of interest" description="Disordered" evidence="1">
    <location>
        <begin position="64"/>
        <end position="98"/>
    </location>
</feature>
<gene>
    <name evidence="2" type="ORF">CLUP02_07868</name>
</gene>
<dbReference type="KEGG" id="clup:CLUP02_07868"/>
<sequence>MSSRLPASYPLPAPQNIRFRRTCLEALHTHIRRSFACREASRLCLSIGIEHFELHPSKRRLFRLSGNSTTHHTRKERRAGRFRPGTSASSHCCASQPPGYALRFVP</sequence>
<dbReference type="RefSeq" id="XP_049144003.1">
    <property type="nucleotide sequence ID" value="XM_049286860.1"/>
</dbReference>
<reference evidence="2" key="1">
    <citation type="journal article" date="2021" name="Mol. Plant Microbe Interact.">
        <title>Complete Genome Sequence of the Plant-Pathogenic Fungus Colletotrichum lupini.</title>
        <authorList>
            <person name="Baroncelli R."/>
            <person name="Pensec F."/>
            <person name="Da Lio D."/>
            <person name="Boufleur T."/>
            <person name="Vicente I."/>
            <person name="Sarrocco S."/>
            <person name="Picot A."/>
            <person name="Baraldi E."/>
            <person name="Sukno S."/>
            <person name="Thon M."/>
            <person name="Le Floch G."/>
        </authorList>
    </citation>
    <scope>NUCLEOTIDE SEQUENCE</scope>
    <source>
        <strain evidence="2">IMI 504893</strain>
    </source>
</reference>
<dbReference type="GeneID" id="73341870"/>
<evidence type="ECO:0000256" key="1">
    <source>
        <dbReference type="SAM" id="MobiDB-lite"/>
    </source>
</evidence>
<dbReference type="AlphaFoldDB" id="A0A9Q8SS21"/>
<protein>
    <submittedName>
        <fullName evidence="2">Uncharacterized protein</fullName>
    </submittedName>
</protein>
<accession>A0A9Q8SS21</accession>
<evidence type="ECO:0000313" key="2">
    <source>
        <dbReference type="EMBL" id="UQC82380.1"/>
    </source>
</evidence>
<keyword evidence="3" id="KW-1185">Reference proteome</keyword>